<feature type="repeat" description="PPR" evidence="1">
    <location>
        <begin position="201"/>
        <end position="235"/>
    </location>
</feature>
<dbReference type="PANTHER" id="PTHR47938:SF35">
    <property type="entry name" value="PENTATRICOPEPTIDE REPEAT-CONTAINING PROTEIN 4, MITOCHONDRIAL-RELATED"/>
    <property type="match status" value="1"/>
</dbReference>
<evidence type="ECO:0000313" key="3">
    <source>
        <dbReference type="EMBL" id="ORC88370.1"/>
    </source>
</evidence>
<feature type="region of interest" description="Disordered" evidence="2">
    <location>
        <begin position="17"/>
        <end position="43"/>
    </location>
</feature>
<dbReference type="GO" id="GO:0140053">
    <property type="term" value="P:mitochondrial gene expression"/>
    <property type="evidence" value="ECO:0007669"/>
    <property type="project" value="TreeGrafter"/>
</dbReference>
<keyword evidence="4" id="KW-1185">Reference proteome</keyword>
<protein>
    <recommendedName>
        <fullName evidence="5">Pentacotripeptide-repeat region of PRORP domain-containing protein</fullName>
    </recommendedName>
</protein>
<dbReference type="AlphaFoldDB" id="A0A1X0NW71"/>
<evidence type="ECO:0008006" key="5">
    <source>
        <dbReference type="Google" id="ProtNLM"/>
    </source>
</evidence>
<dbReference type="GO" id="GO:0005739">
    <property type="term" value="C:mitochondrion"/>
    <property type="evidence" value="ECO:0007669"/>
    <property type="project" value="TreeGrafter"/>
</dbReference>
<dbReference type="Proteomes" id="UP000192257">
    <property type="component" value="Unassembled WGS sequence"/>
</dbReference>
<dbReference type="OrthoDB" id="185373at2759"/>
<dbReference type="PROSITE" id="PS51375">
    <property type="entry name" value="PPR"/>
    <property type="match status" value="4"/>
</dbReference>
<proteinExistence type="predicted"/>
<gene>
    <name evidence="3" type="ORF">TM35_000172420</name>
</gene>
<feature type="repeat" description="PPR" evidence="1">
    <location>
        <begin position="535"/>
        <end position="565"/>
    </location>
</feature>
<evidence type="ECO:0000256" key="1">
    <source>
        <dbReference type="PROSITE-ProRule" id="PRU00708"/>
    </source>
</evidence>
<dbReference type="Gene3D" id="1.25.40.10">
    <property type="entry name" value="Tetratricopeptide repeat domain"/>
    <property type="match status" value="5"/>
</dbReference>
<organism evidence="3 4">
    <name type="scientific">Trypanosoma theileri</name>
    <dbReference type="NCBI Taxonomy" id="67003"/>
    <lineage>
        <taxon>Eukaryota</taxon>
        <taxon>Discoba</taxon>
        <taxon>Euglenozoa</taxon>
        <taxon>Kinetoplastea</taxon>
        <taxon>Metakinetoplastina</taxon>
        <taxon>Trypanosomatida</taxon>
        <taxon>Trypanosomatidae</taxon>
        <taxon>Trypanosoma</taxon>
    </lineage>
</organism>
<reference evidence="3 4" key="1">
    <citation type="submission" date="2017-03" db="EMBL/GenBank/DDBJ databases">
        <title>An alternative strategy for trypanosome survival in the mammalian bloodstream revealed through genome and transcriptome analysis of the ubiquitous bovine parasite Trypanosoma (Megatrypanum) theileri.</title>
        <authorList>
            <person name="Kelly S."/>
            <person name="Ivens A."/>
            <person name="Mott A."/>
            <person name="O'Neill E."/>
            <person name="Emms D."/>
            <person name="Macleod O."/>
            <person name="Voorheis P."/>
            <person name="Matthews J."/>
            <person name="Matthews K."/>
            <person name="Carrington M."/>
        </authorList>
    </citation>
    <scope>NUCLEOTIDE SEQUENCE [LARGE SCALE GENOMIC DNA]</scope>
    <source>
        <strain evidence="3">Edinburgh</strain>
    </source>
</reference>
<dbReference type="Pfam" id="PF13041">
    <property type="entry name" value="PPR_2"/>
    <property type="match status" value="2"/>
</dbReference>
<sequence length="787" mass="90703">MPPATKSAAQVYIKRPDGTETRIVRHKPRPVQQRTDLESAKRDEDREAVLACPPYTASFNALLKERREKNSRVLVNAVLERMHAEAIPLNVVTYNLLMERVVSFPDDIIFRLYEEIKEESLKENSSVQPDLTTYQLLFRACERKAQYNRAFLLYKQLRDLMHIVPDSPTYDTLLGFCAAVRDVAQASYFLEEMKQNGVTPDANTYNCLMSVLVESAPYDETLRVFQEMINEGIKPTVRTYNMIIKAAQTNGDYDRAFQTFEEMKKRGLLPDVVTYNTLLCMVENRIEYIMGRGPHGHIRRTFEQRKHGKRAIAELGTTLFLEMESMSVQPNTFTFNQIMTVLLKCEDHRVFSVYRTMQERYAKNKAELQLQEKREAKRKRAMLWMHEEIGEKNEEDSKSDLSTDAPISLDEVMGMEDPQRPARIAARQMRPNIDTYRLIIRACLQLGFAEHCAHFYKVMTAEGLAMDRDLALLLEEVCEATGDAAWGLAVLRAWPADGGVVNAYLRLLAARGDEALITAVEEMRLGVSLFGVRPDVDTFNILLRGYLRMGRHEEAEKLFASMYLTYSQVTPNAETYEWMLRIYRETKDTEAAAQLMQSMQQRKITITIQHYHEFMRVYLEVGDSTLLDIFHLLLNSTDGTIPKADTECYHLVLQYYLRQQQYEELEKLFASMRASQFIEPDTGCYNVMLEMFSIHKKVEESKLLFDELRTKCVPADMTTYNTLLRIFAPSGDGAMYDVLEEMKANYVAPAASTLGILLEYAEGRKVVSDSMKRDLFWDPAKELEGLL</sequence>
<dbReference type="Pfam" id="PF13812">
    <property type="entry name" value="PPR_3"/>
    <property type="match status" value="2"/>
</dbReference>
<comment type="caution">
    <text evidence="3">The sequence shown here is derived from an EMBL/GenBank/DDBJ whole genome shotgun (WGS) entry which is preliminary data.</text>
</comment>
<dbReference type="RefSeq" id="XP_028882436.1">
    <property type="nucleotide sequence ID" value="XM_029026321.1"/>
</dbReference>
<feature type="repeat" description="PPR" evidence="1">
    <location>
        <begin position="166"/>
        <end position="200"/>
    </location>
</feature>
<evidence type="ECO:0000313" key="4">
    <source>
        <dbReference type="Proteomes" id="UP000192257"/>
    </source>
</evidence>
<accession>A0A1X0NW71</accession>
<evidence type="ECO:0000256" key="2">
    <source>
        <dbReference type="SAM" id="MobiDB-lite"/>
    </source>
</evidence>
<dbReference type="VEuPathDB" id="TriTrypDB:TM35_000172420"/>
<name>A0A1X0NW71_9TRYP</name>
<dbReference type="NCBIfam" id="TIGR00756">
    <property type="entry name" value="PPR"/>
    <property type="match status" value="4"/>
</dbReference>
<dbReference type="PANTHER" id="PTHR47938">
    <property type="entry name" value="RESPIRATORY COMPLEX I CHAPERONE (CIA84), PUTATIVE (AFU_ORTHOLOGUE AFUA_2G06020)-RELATED"/>
    <property type="match status" value="1"/>
</dbReference>
<dbReference type="GO" id="GO:0003729">
    <property type="term" value="F:mRNA binding"/>
    <property type="evidence" value="ECO:0007669"/>
    <property type="project" value="TreeGrafter"/>
</dbReference>
<feature type="repeat" description="PPR" evidence="1">
    <location>
        <begin position="236"/>
        <end position="270"/>
    </location>
</feature>
<dbReference type="InterPro" id="IPR011990">
    <property type="entry name" value="TPR-like_helical_dom_sf"/>
</dbReference>
<dbReference type="EMBL" id="NBCO01000017">
    <property type="protein sequence ID" value="ORC88370.1"/>
    <property type="molecule type" value="Genomic_DNA"/>
</dbReference>
<dbReference type="STRING" id="67003.A0A1X0NW71"/>
<dbReference type="InterPro" id="IPR002885">
    <property type="entry name" value="PPR_rpt"/>
</dbReference>
<dbReference type="GeneID" id="39986101"/>